<evidence type="ECO:0000256" key="3">
    <source>
        <dbReference type="ARBA" id="ARBA00022679"/>
    </source>
</evidence>
<dbReference type="InterPro" id="IPR029063">
    <property type="entry name" value="SAM-dependent_MTases_sf"/>
</dbReference>
<dbReference type="Gene3D" id="3.40.50.150">
    <property type="entry name" value="Vaccinia Virus protein VP39"/>
    <property type="match status" value="1"/>
</dbReference>
<keyword evidence="8" id="KW-1185">Reference proteome</keyword>
<dbReference type="Pfam" id="PF02353">
    <property type="entry name" value="CMAS"/>
    <property type="match status" value="1"/>
</dbReference>
<dbReference type="PANTHER" id="PTHR43667">
    <property type="entry name" value="CYCLOPROPANE-FATTY-ACYL-PHOSPHOLIPID SYNTHASE"/>
    <property type="match status" value="1"/>
</dbReference>
<dbReference type="GO" id="GO:0032259">
    <property type="term" value="P:methylation"/>
    <property type="evidence" value="ECO:0007669"/>
    <property type="project" value="UniProtKB-KW"/>
</dbReference>
<dbReference type="PATRIC" id="fig|1123269.5.peg.2060"/>
<evidence type="ECO:0000256" key="6">
    <source>
        <dbReference type="PIRSR" id="PIRSR003085-1"/>
    </source>
</evidence>
<dbReference type="CDD" id="cd02440">
    <property type="entry name" value="AdoMet_MTases"/>
    <property type="match status" value="1"/>
</dbReference>
<keyword evidence="2" id="KW-0489">Methyltransferase</keyword>
<dbReference type="Proteomes" id="UP000018851">
    <property type="component" value="Chromosome"/>
</dbReference>
<keyword evidence="4" id="KW-0949">S-adenosyl-L-methionine</keyword>
<evidence type="ECO:0000313" key="7">
    <source>
        <dbReference type="EMBL" id="AHE53841.1"/>
    </source>
</evidence>
<dbReference type="AlphaFoldDB" id="W0A9R6"/>
<evidence type="ECO:0000256" key="4">
    <source>
        <dbReference type="ARBA" id="ARBA00022691"/>
    </source>
</evidence>
<protein>
    <recommendedName>
        <fullName evidence="9">Cyclopropane-fatty-acyl-phospholipid synthase</fullName>
    </recommendedName>
</protein>
<dbReference type="eggNOG" id="COG2230">
    <property type="taxonomic scope" value="Bacteria"/>
</dbReference>
<evidence type="ECO:0000256" key="1">
    <source>
        <dbReference type="ARBA" id="ARBA00010815"/>
    </source>
</evidence>
<dbReference type="EMBL" id="CP006644">
    <property type="protein sequence ID" value="AHE53841.1"/>
    <property type="molecule type" value="Genomic_DNA"/>
</dbReference>
<dbReference type="InterPro" id="IPR050723">
    <property type="entry name" value="CFA/CMAS"/>
</dbReference>
<dbReference type="HOGENOM" id="CLU_026434_0_2_5"/>
<evidence type="ECO:0000256" key="5">
    <source>
        <dbReference type="ARBA" id="ARBA00023098"/>
    </source>
</evidence>
<feature type="active site" evidence="6">
    <location>
        <position position="405"/>
    </location>
</feature>
<dbReference type="InterPro" id="IPR003333">
    <property type="entry name" value="CMAS"/>
</dbReference>
<dbReference type="PANTHER" id="PTHR43667:SF2">
    <property type="entry name" value="FATTY ACID C-METHYL TRANSFERASE"/>
    <property type="match status" value="1"/>
</dbReference>
<proteinExistence type="inferred from homology"/>
<dbReference type="GO" id="GO:0008610">
    <property type="term" value="P:lipid biosynthetic process"/>
    <property type="evidence" value="ECO:0007669"/>
    <property type="project" value="InterPro"/>
</dbReference>
<gene>
    <name evidence="7" type="ORF">NX02_10620</name>
</gene>
<name>W0A9R6_9SPHN</name>
<dbReference type="RefSeq" id="WP_025292068.1">
    <property type="nucleotide sequence ID" value="NZ_CP006644.1"/>
</dbReference>
<keyword evidence="3" id="KW-0808">Transferase</keyword>
<accession>W0A9R6</accession>
<dbReference type="PIRSF" id="PIRSF003085">
    <property type="entry name" value="CMAS"/>
    <property type="match status" value="1"/>
</dbReference>
<dbReference type="KEGG" id="ssan:NX02_10620"/>
<dbReference type="STRING" id="1123269.NX02_10620"/>
<evidence type="ECO:0000313" key="8">
    <source>
        <dbReference type="Proteomes" id="UP000018851"/>
    </source>
</evidence>
<evidence type="ECO:0008006" key="9">
    <source>
        <dbReference type="Google" id="ProtNLM"/>
    </source>
</evidence>
<reference evidence="7 8" key="1">
    <citation type="submission" date="2013-07" db="EMBL/GenBank/DDBJ databases">
        <title>Completed genome of Sphingomonas sanxanigenens NX02.</title>
        <authorList>
            <person name="Ma T."/>
            <person name="Huang H."/>
            <person name="Wu M."/>
            <person name="Li X."/>
            <person name="Li G."/>
        </authorList>
    </citation>
    <scope>NUCLEOTIDE SEQUENCE [LARGE SCALE GENOMIC DNA]</scope>
    <source>
        <strain evidence="7 8">NX02</strain>
    </source>
</reference>
<evidence type="ECO:0000256" key="2">
    <source>
        <dbReference type="ARBA" id="ARBA00022603"/>
    </source>
</evidence>
<dbReference type="GO" id="GO:0008168">
    <property type="term" value="F:methyltransferase activity"/>
    <property type="evidence" value="ECO:0007669"/>
    <property type="project" value="UniProtKB-KW"/>
</dbReference>
<comment type="similarity">
    <text evidence="1">Belongs to the CFA/CMAS family.</text>
</comment>
<sequence length="424" mass="46840">MDTGNAGRGLHLLAADRGYAIGSSLASRLLAPGFRRLLDMIDRGLAEGRIEASFPDGTRRTLGGRGPGPVAVVEILHWRALVRLATSGSVGWYRAWADGDWKSPDPVPLFDLFMRNRRSLGETGRSRGIARLLNRLNHARRRNDSAGARRNIEFHYDLGNDFYSPWLDRTMTYSSALFQAPYDDAEPLDVAQRRKVRALLDRLGTKPGDRLLEIGCGWGALGAIAAEDYGLRVTGITLSAEQKAHAEAMLAARGLSDRVTIELRDYRDVSGTYDAVASVEMIEAVGMEYWPDYARAIARALRPGGKAGIQMISIAEDAFESYAANTDFIQTYIFPGGMLMSEKRFAALAAAEGLMWEDRAGFGIDYAETLKRWRARFDAAAAAGQLPRGFDPRFFDLWRYYLMYCEGGFRGGGIDVAQVTLTKA</sequence>
<organism evidence="7 8">
    <name type="scientific">Sphingomonas sanxanigenens DSM 19645 = NX02</name>
    <dbReference type="NCBI Taxonomy" id="1123269"/>
    <lineage>
        <taxon>Bacteria</taxon>
        <taxon>Pseudomonadati</taxon>
        <taxon>Pseudomonadota</taxon>
        <taxon>Alphaproteobacteria</taxon>
        <taxon>Sphingomonadales</taxon>
        <taxon>Sphingomonadaceae</taxon>
        <taxon>Sphingomonas</taxon>
    </lineage>
</organism>
<dbReference type="OrthoDB" id="9782855at2"/>
<keyword evidence="5" id="KW-0443">Lipid metabolism</keyword>
<dbReference type="SUPFAM" id="SSF53335">
    <property type="entry name" value="S-adenosyl-L-methionine-dependent methyltransferases"/>
    <property type="match status" value="1"/>
</dbReference>